<evidence type="ECO:0000259" key="2">
    <source>
        <dbReference type="PROSITE" id="PS50112"/>
    </source>
</evidence>
<dbReference type="CDD" id="cd00130">
    <property type="entry name" value="PAS"/>
    <property type="match status" value="1"/>
</dbReference>
<evidence type="ECO:0000259" key="3">
    <source>
        <dbReference type="PROSITE" id="PS50113"/>
    </source>
</evidence>
<dbReference type="InterPro" id="IPR052155">
    <property type="entry name" value="Biofilm_reg_signaling"/>
</dbReference>
<dbReference type="SMART" id="SM00091">
    <property type="entry name" value="PAS"/>
    <property type="match status" value="2"/>
</dbReference>
<dbReference type="InterPro" id="IPR000700">
    <property type="entry name" value="PAS-assoc_C"/>
</dbReference>
<evidence type="ECO:0000313" key="5">
    <source>
        <dbReference type="EMBL" id="PIM54068.1"/>
    </source>
</evidence>
<dbReference type="Pfam" id="PF05227">
    <property type="entry name" value="CHASE3"/>
    <property type="match status" value="1"/>
</dbReference>
<gene>
    <name evidence="5" type="ORF">CS062_06250</name>
</gene>
<keyword evidence="6" id="KW-1185">Reference proteome</keyword>
<dbReference type="InterPro" id="IPR000014">
    <property type="entry name" value="PAS"/>
</dbReference>
<keyword evidence="1" id="KW-0812">Transmembrane</keyword>
<evidence type="ECO:0000313" key="6">
    <source>
        <dbReference type="Proteomes" id="UP000231501"/>
    </source>
</evidence>
<feature type="domain" description="GGDEF" evidence="4">
    <location>
        <begin position="501"/>
        <end position="631"/>
    </location>
</feature>
<dbReference type="InterPro" id="IPR013656">
    <property type="entry name" value="PAS_4"/>
</dbReference>
<dbReference type="EMBL" id="PEOG01000013">
    <property type="protein sequence ID" value="PIM54068.1"/>
    <property type="molecule type" value="Genomic_DNA"/>
</dbReference>
<dbReference type="GO" id="GO:0003824">
    <property type="term" value="F:catalytic activity"/>
    <property type="evidence" value="ECO:0007669"/>
    <property type="project" value="UniProtKB-ARBA"/>
</dbReference>
<dbReference type="RefSeq" id="WP_099860585.1">
    <property type="nucleotide sequence ID" value="NZ_PEOG01000013.1"/>
</dbReference>
<dbReference type="InterPro" id="IPR035965">
    <property type="entry name" value="PAS-like_dom_sf"/>
</dbReference>
<dbReference type="SUPFAM" id="SSF55785">
    <property type="entry name" value="PYP-like sensor domain (PAS domain)"/>
    <property type="match status" value="2"/>
</dbReference>
<dbReference type="InterPro" id="IPR043128">
    <property type="entry name" value="Rev_trsase/Diguanyl_cyclase"/>
</dbReference>
<dbReference type="PROSITE" id="PS50887">
    <property type="entry name" value="GGDEF"/>
    <property type="match status" value="1"/>
</dbReference>
<dbReference type="PANTHER" id="PTHR44757">
    <property type="entry name" value="DIGUANYLATE CYCLASE DGCP"/>
    <property type="match status" value="1"/>
</dbReference>
<feature type="domain" description="PAS" evidence="2">
    <location>
        <begin position="343"/>
        <end position="413"/>
    </location>
</feature>
<dbReference type="CDD" id="cd19410">
    <property type="entry name" value="HK9-like_sensor"/>
    <property type="match status" value="1"/>
</dbReference>
<dbReference type="Gene3D" id="3.30.450.20">
    <property type="entry name" value="PAS domain"/>
    <property type="match status" value="2"/>
</dbReference>
<organism evidence="5 6">
    <name type="scientific">Roseateles chitinivorans</name>
    <dbReference type="NCBI Taxonomy" id="2917965"/>
    <lineage>
        <taxon>Bacteria</taxon>
        <taxon>Pseudomonadati</taxon>
        <taxon>Pseudomonadota</taxon>
        <taxon>Betaproteobacteria</taxon>
        <taxon>Burkholderiales</taxon>
        <taxon>Sphaerotilaceae</taxon>
        <taxon>Roseateles</taxon>
    </lineage>
</organism>
<dbReference type="Pfam" id="PF08448">
    <property type="entry name" value="PAS_4"/>
    <property type="match status" value="2"/>
</dbReference>
<dbReference type="PROSITE" id="PS50112">
    <property type="entry name" value="PAS"/>
    <property type="match status" value="1"/>
</dbReference>
<dbReference type="PROSITE" id="PS50113">
    <property type="entry name" value="PAC"/>
    <property type="match status" value="1"/>
</dbReference>
<comment type="caution">
    <text evidence="5">The sequence shown here is derived from an EMBL/GenBank/DDBJ whole genome shotgun (WGS) entry which is preliminary data.</text>
</comment>
<sequence>MRSSAEPIHRTSLGRGVGLLMVALVAMGLIIALLAGRARATLDDLRRADRINNVLPTMTMLMEDLLNAETGQRGYLLTQRSSYLQPYRDAVRNLDRRVEELGARDQDPAHAPKLARVRELVNLKLGEMNQTIRLHDSGRQDEALELVLNDQGLHHMDELRDVLGELTSSLRAERAAISERLSREAGHTELLMLAGLAMLGLFTVMATSQVVLRSRELLRTQKRLQGIADNVPALISHYDADGLLRFANAEVGRVFHADPAALRGSTLEQVRGTENAAQMRPFVERVMRGEAVSFDAEQVIDGETMHFHQRFVPELVNGRVEGFYACSMDITDRKRTEALVAASERRMKAVTDNLPVFITYIDAERRMRYVNEALRTWFGLDPQAAIGLHIDDVFGQASTSQRSAQLDLALSGERVEFEIASVMLGKQRHLRTVYVPDVVADGRVQGIFTLSIDITVMKQAEAQLARLASSDALTGLPNRREFDQALAAALSRQRRLAREGRVMALLFLDIDRFKAINDTHGHGVGDIVLREFAAVLRRAVRGSDHVARIAGDEFVAVLEGLNRPEEAEQVAAKIVDAVRAARPAEVAITTSIGIATVADVEAPAMDLIALADRALYQAKHQGRDGWAALRWPGQDQRR</sequence>
<feature type="transmembrane region" description="Helical" evidence="1">
    <location>
        <begin position="16"/>
        <end position="36"/>
    </location>
</feature>
<dbReference type="FunFam" id="3.30.70.270:FF:000001">
    <property type="entry name" value="Diguanylate cyclase domain protein"/>
    <property type="match status" value="1"/>
</dbReference>
<dbReference type="NCBIfam" id="TIGR00254">
    <property type="entry name" value="GGDEF"/>
    <property type="match status" value="1"/>
</dbReference>
<dbReference type="SUPFAM" id="SSF55073">
    <property type="entry name" value="Nucleotide cyclase"/>
    <property type="match status" value="1"/>
</dbReference>
<keyword evidence="1" id="KW-0472">Membrane</keyword>
<evidence type="ECO:0000256" key="1">
    <source>
        <dbReference type="SAM" id="Phobius"/>
    </source>
</evidence>
<dbReference type="NCBIfam" id="TIGR00229">
    <property type="entry name" value="sensory_box"/>
    <property type="match status" value="2"/>
</dbReference>
<dbReference type="AlphaFoldDB" id="A0A2G9CC98"/>
<dbReference type="Pfam" id="PF00990">
    <property type="entry name" value="GGDEF"/>
    <property type="match status" value="1"/>
</dbReference>
<dbReference type="CDD" id="cd01949">
    <property type="entry name" value="GGDEF"/>
    <property type="match status" value="1"/>
</dbReference>
<dbReference type="OrthoDB" id="8929028at2"/>
<dbReference type="SMART" id="SM00267">
    <property type="entry name" value="GGDEF"/>
    <property type="match status" value="1"/>
</dbReference>
<evidence type="ECO:0008006" key="7">
    <source>
        <dbReference type="Google" id="ProtNLM"/>
    </source>
</evidence>
<evidence type="ECO:0000259" key="4">
    <source>
        <dbReference type="PROSITE" id="PS50887"/>
    </source>
</evidence>
<protein>
    <recommendedName>
        <fullName evidence="7">Diguanylate cyclase</fullName>
    </recommendedName>
</protein>
<proteinExistence type="predicted"/>
<accession>A0A2G9CC98</accession>
<dbReference type="InterPro" id="IPR000160">
    <property type="entry name" value="GGDEF_dom"/>
</dbReference>
<name>A0A2G9CC98_9BURK</name>
<feature type="domain" description="PAC" evidence="3">
    <location>
        <begin position="413"/>
        <end position="466"/>
    </location>
</feature>
<dbReference type="InterPro" id="IPR029787">
    <property type="entry name" value="Nucleotide_cyclase"/>
</dbReference>
<dbReference type="Proteomes" id="UP000231501">
    <property type="component" value="Unassembled WGS sequence"/>
</dbReference>
<reference evidence="5 6" key="1">
    <citation type="submission" date="2017-11" db="EMBL/GenBank/DDBJ databases">
        <title>Draft genome sequence of Mitsuaria sp. HWN-4.</title>
        <authorList>
            <person name="Gundlapally S.R."/>
        </authorList>
    </citation>
    <scope>NUCLEOTIDE SEQUENCE [LARGE SCALE GENOMIC DNA]</scope>
    <source>
        <strain evidence="5 6">HWN-4</strain>
    </source>
</reference>
<dbReference type="Gene3D" id="3.30.70.270">
    <property type="match status" value="1"/>
</dbReference>
<keyword evidence="1" id="KW-1133">Transmembrane helix</keyword>
<feature type="transmembrane region" description="Helical" evidence="1">
    <location>
        <begin position="190"/>
        <end position="212"/>
    </location>
</feature>
<dbReference type="PANTHER" id="PTHR44757:SF2">
    <property type="entry name" value="BIOFILM ARCHITECTURE MAINTENANCE PROTEIN MBAA"/>
    <property type="match status" value="1"/>
</dbReference>
<dbReference type="InterPro" id="IPR007891">
    <property type="entry name" value="CHASE3"/>
</dbReference>